<evidence type="ECO:0000256" key="3">
    <source>
        <dbReference type="ARBA" id="ARBA00023163"/>
    </source>
</evidence>
<dbReference type="InterPro" id="IPR019885">
    <property type="entry name" value="Tscrpt_reg_HTH_AsnC-type_CS"/>
</dbReference>
<dbReference type="Gene3D" id="3.30.70.920">
    <property type="match status" value="1"/>
</dbReference>
<accession>A0A917W5R6</accession>
<dbReference type="GO" id="GO:0043200">
    <property type="term" value="P:response to amino acid"/>
    <property type="evidence" value="ECO:0007669"/>
    <property type="project" value="TreeGrafter"/>
</dbReference>
<reference evidence="5" key="2">
    <citation type="submission" date="2020-09" db="EMBL/GenBank/DDBJ databases">
        <authorList>
            <person name="Sun Q."/>
            <person name="Ohkuma M."/>
        </authorList>
    </citation>
    <scope>NUCLEOTIDE SEQUENCE</scope>
    <source>
        <strain evidence="5">JCM 15325</strain>
    </source>
</reference>
<dbReference type="Pfam" id="PF01037">
    <property type="entry name" value="AsnC_trans_reg"/>
    <property type="match status" value="1"/>
</dbReference>
<keyword evidence="2" id="KW-0238">DNA-binding</keyword>
<evidence type="ECO:0000256" key="1">
    <source>
        <dbReference type="ARBA" id="ARBA00023015"/>
    </source>
</evidence>
<feature type="domain" description="HTH asnC-type" evidence="4">
    <location>
        <begin position="1"/>
        <end position="62"/>
    </location>
</feature>
<dbReference type="Gene3D" id="1.10.10.10">
    <property type="entry name" value="Winged helix-like DNA-binding domain superfamily/Winged helix DNA-binding domain"/>
    <property type="match status" value="1"/>
</dbReference>
<evidence type="ECO:0000259" key="4">
    <source>
        <dbReference type="PROSITE" id="PS50956"/>
    </source>
</evidence>
<dbReference type="GO" id="GO:0005829">
    <property type="term" value="C:cytosol"/>
    <property type="evidence" value="ECO:0007669"/>
    <property type="project" value="TreeGrafter"/>
</dbReference>
<dbReference type="InterPro" id="IPR019888">
    <property type="entry name" value="Tscrpt_reg_AsnC-like"/>
</dbReference>
<comment type="caution">
    <text evidence="5">The sequence shown here is derived from an EMBL/GenBank/DDBJ whole genome shotgun (WGS) entry which is preliminary data.</text>
</comment>
<dbReference type="InterPro" id="IPR036388">
    <property type="entry name" value="WH-like_DNA-bd_sf"/>
</dbReference>
<dbReference type="SMART" id="SM00344">
    <property type="entry name" value="HTH_ASNC"/>
    <property type="match status" value="1"/>
</dbReference>
<dbReference type="Proteomes" id="UP000654670">
    <property type="component" value="Unassembled WGS sequence"/>
</dbReference>
<evidence type="ECO:0000313" key="6">
    <source>
        <dbReference type="Proteomes" id="UP000654670"/>
    </source>
</evidence>
<dbReference type="GO" id="GO:0043565">
    <property type="term" value="F:sequence-specific DNA binding"/>
    <property type="evidence" value="ECO:0007669"/>
    <property type="project" value="InterPro"/>
</dbReference>
<reference evidence="5" key="1">
    <citation type="journal article" date="2014" name="Int. J. Syst. Evol. Microbiol.">
        <title>Complete genome sequence of Corynebacterium casei LMG S-19264T (=DSM 44701T), isolated from a smear-ripened cheese.</title>
        <authorList>
            <consortium name="US DOE Joint Genome Institute (JGI-PGF)"/>
            <person name="Walter F."/>
            <person name="Albersmeier A."/>
            <person name="Kalinowski J."/>
            <person name="Ruckert C."/>
        </authorList>
    </citation>
    <scope>NUCLEOTIDE SEQUENCE</scope>
    <source>
        <strain evidence="5">JCM 15325</strain>
    </source>
</reference>
<dbReference type="AlphaFoldDB" id="A0A917W5R6"/>
<dbReference type="InterPro" id="IPR036390">
    <property type="entry name" value="WH_DNA-bd_sf"/>
</dbReference>
<dbReference type="PANTHER" id="PTHR30154">
    <property type="entry name" value="LEUCINE-RESPONSIVE REGULATORY PROTEIN"/>
    <property type="match status" value="1"/>
</dbReference>
<keyword evidence="1" id="KW-0805">Transcription regulation</keyword>
<dbReference type="RefSeq" id="WP_188805176.1">
    <property type="nucleotide sequence ID" value="NZ_BMOK01000023.1"/>
</dbReference>
<dbReference type="InterPro" id="IPR019887">
    <property type="entry name" value="Tscrpt_reg_AsnC/Lrp_C"/>
</dbReference>
<dbReference type="SUPFAM" id="SSF54909">
    <property type="entry name" value="Dimeric alpha+beta barrel"/>
    <property type="match status" value="1"/>
</dbReference>
<evidence type="ECO:0000256" key="2">
    <source>
        <dbReference type="ARBA" id="ARBA00023125"/>
    </source>
</evidence>
<gene>
    <name evidence="5" type="ORF">GCM10007968_31830</name>
</gene>
<dbReference type="PROSITE" id="PS50956">
    <property type="entry name" value="HTH_ASNC_2"/>
    <property type="match status" value="1"/>
</dbReference>
<dbReference type="PRINTS" id="PR00033">
    <property type="entry name" value="HTHASNC"/>
</dbReference>
<dbReference type="SUPFAM" id="SSF46785">
    <property type="entry name" value="Winged helix' DNA-binding domain"/>
    <property type="match status" value="1"/>
</dbReference>
<dbReference type="PANTHER" id="PTHR30154:SF34">
    <property type="entry name" value="TRANSCRIPTIONAL REGULATOR AZLB"/>
    <property type="match status" value="1"/>
</dbReference>
<name>A0A917W5R6_9BACL</name>
<organism evidence="5 6">
    <name type="scientific">Sporolactobacillus putidus</name>
    <dbReference type="NCBI Taxonomy" id="492735"/>
    <lineage>
        <taxon>Bacteria</taxon>
        <taxon>Bacillati</taxon>
        <taxon>Bacillota</taxon>
        <taxon>Bacilli</taxon>
        <taxon>Bacillales</taxon>
        <taxon>Sporolactobacillaceae</taxon>
        <taxon>Sporolactobacillus</taxon>
    </lineage>
</organism>
<keyword evidence="6" id="KW-1185">Reference proteome</keyword>
<sequence length="161" mass="18055">MDHLDVKIIGSLMEDARMTWAELASKVGLSAPAAADRVNRLVKKGLIKKFGILMDPERAGLYCTAFIAVSLENPAHREQFLEKVIGLSVVQECHHVAGDYDYLLKVRCRNTKALDHIVSFELKSMPGIVRTRTTIVLDTLKETEEIPLLPELLNSKERDDV</sequence>
<dbReference type="EMBL" id="BMOK01000023">
    <property type="protein sequence ID" value="GGL65476.1"/>
    <property type="molecule type" value="Genomic_DNA"/>
</dbReference>
<dbReference type="InterPro" id="IPR011008">
    <property type="entry name" value="Dimeric_a/b-barrel"/>
</dbReference>
<evidence type="ECO:0000313" key="5">
    <source>
        <dbReference type="EMBL" id="GGL65476.1"/>
    </source>
</evidence>
<dbReference type="Pfam" id="PF13412">
    <property type="entry name" value="HTH_24"/>
    <property type="match status" value="1"/>
</dbReference>
<proteinExistence type="predicted"/>
<keyword evidence="3" id="KW-0804">Transcription</keyword>
<dbReference type="InterPro" id="IPR000485">
    <property type="entry name" value="AsnC-type_HTH_dom"/>
</dbReference>
<protein>
    <submittedName>
        <fullName evidence="5">AsnC family transcriptional regulator</fullName>
    </submittedName>
</protein>
<dbReference type="PROSITE" id="PS00519">
    <property type="entry name" value="HTH_ASNC_1"/>
    <property type="match status" value="1"/>
</dbReference>